<accession>A0A2V2V2Q3</accession>
<gene>
    <name evidence="1" type="ORF">C4B63_47g29</name>
</gene>
<dbReference type="VEuPathDB" id="TriTrypDB:TcG_06346"/>
<dbReference type="VEuPathDB" id="TriTrypDB:Tc_MARK_3372"/>
<name>A0A2V2V2Q3_TRYCR</name>
<dbReference type="AlphaFoldDB" id="A0A2V2V2Q3"/>
<evidence type="ECO:0000313" key="1">
    <source>
        <dbReference type="EMBL" id="PWU90857.1"/>
    </source>
</evidence>
<reference evidence="1 2" key="1">
    <citation type="journal article" date="2018" name="Microb. Genom.">
        <title>Expanding an expanded genome: long-read sequencing of Trypanosoma cruzi.</title>
        <authorList>
            <person name="Berna L."/>
            <person name="Rodriguez M."/>
            <person name="Chiribao M.L."/>
            <person name="Parodi-Talice A."/>
            <person name="Pita S."/>
            <person name="Rijo G."/>
            <person name="Alvarez-Valin F."/>
            <person name="Robello C."/>
        </authorList>
    </citation>
    <scope>NUCLEOTIDE SEQUENCE [LARGE SCALE GENOMIC DNA]</scope>
    <source>
        <strain evidence="1 2">Dm28c</strain>
    </source>
</reference>
<dbReference type="VEuPathDB" id="TriTrypDB:ECC02_005218"/>
<protein>
    <submittedName>
        <fullName evidence="1">Putative PrimPol-like protein 2</fullName>
    </submittedName>
</protein>
<dbReference type="VEuPathDB" id="TriTrypDB:TCSYLVIO_004394"/>
<dbReference type="EMBL" id="PRFA01000047">
    <property type="protein sequence ID" value="PWU90857.1"/>
    <property type="molecule type" value="Genomic_DNA"/>
</dbReference>
<dbReference type="VEuPathDB" id="TriTrypDB:TCDM_04021"/>
<evidence type="ECO:0000313" key="2">
    <source>
        <dbReference type="Proteomes" id="UP000246121"/>
    </source>
</evidence>
<comment type="caution">
    <text evidence="1">The sequence shown here is derived from an EMBL/GenBank/DDBJ whole genome shotgun (WGS) entry which is preliminary data.</text>
</comment>
<organism evidence="1 2">
    <name type="scientific">Trypanosoma cruzi</name>
    <dbReference type="NCBI Taxonomy" id="5693"/>
    <lineage>
        <taxon>Eukaryota</taxon>
        <taxon>Discoba</taxon>
        <taxon>Euglenozoa</taxon>
        <taxon>Kinetoplastea</taxon>
        <taxon>Metakinetoplastina</taxon>
        <taxon>Trypanosomatida</taxon>
        <taxon>Trypanosomatidae</taxon>
        <taxon>Trypanosoma</taxon>
        <taxon>Schizotrypanum</taxon>
    </lineage>
</organism>
<dbReference type="Proteomes" id="UP000246121">
    <property type="component" value="Unassembled WGS sequence"/>
</dbReference>
<dbReference type="VEuPathDB" id="TriTrypDB:C3747_14g175"/>
<dbReference type="VEuPathDB" id="TriTrypDB:C4B63_47g29"/>
<dbReference type="VEuPathDB" id="TriTrypDB:TcCLB.507883.70"/>
<dbReference type="VEuPathDB" id="TriTrypDB:BCY84_15419"/>
<dbReference type="VEuPathDB" id="TriTrypDB:TcBrA4_0132140"/>
<dbReference type="VEuPathDB" id="TriTrypDB:TcCL_NonESM04229"/>
<proteinExistence type="predicted"/>
<dbReference type="VEuPathDB" id="TriTrypDB:TcCLB.506195.70"/>
<sequence length="151" mass="16463">MLLFAGGGAGGSVLARGIATSHTFPILMLSRADDRTASSAFHIVVIATGVLKRPDPNSIPRSFYGTRLDAISNRHYAVDRGALVIAADNQNGLGGKLFNTLPRQELPSFVGAIPMCHHRNLYVLVDEHAAVDPFFDIDCPLPLQWLERTRR</sequence>